<dbReference type="SUPFAM" id="SSF52317">
    <property type="entry name" value="Class I glutamine amidotransferase-like"/>
    <property type="match status" value="1"/>
</dbReference>
<feature type="compositionally biased region" description="Basic and acidic residues" evidence="2">
    <location>
        <begin position="467"/>
        <end position="486"/>
    </location>
</feature>
<dbReference type="AlphaFoldDB" id="A0A7J0DG72"/>
<accession>A0A7J0DG72</accession>
<feature type="region of interest" description="Disordered" evidence="2">
    <location>
        <begin position="344"/>
        <end position="367"/>
    </location>
</feature>
<feature type="region of interest" description="Disordered" evidence="2">
    <location>
        <begin position="457"/>
        <end position="499"/>
    </location>
</feature>
<dbReference type="GO" id="GO:0005829">
    <property type="term" value="C:cytosol"/>
    <property type="evidence" value="ECO:0007669"/>
    <property type="project" value="TreeGrafter"/>
</dbReference>
<keyword evidence="4" id="KW-1185">Reference proteome</keyword>
<comment type="caution">
    <text evidence="3">The sequence shown here is derived from an EMBL/GenBank/DDBJ whole genome shotgun (WGS) entry which is preliminary data.</text>
</comment>
<keyword evidence="3" id="KW-0315">Glutamine amidotransferase</keyword>
<reference evidence="4" key="1">
    <citation type="submission" date="2019-07" db="EMBL/GenBank/DDBJ databases">
        <title>De Novo Assembly of kiwifruit Actinidia rufa.</title>
        <authorList>
            <person name="Sugita-Konishi S."/>
            <person name="Sato K."/>
            <person name="Mori E."/>
            <person name="Abe Y."/>
            <person name="Kisaki G."/>
            <person name="Hamano K."/>
            <person name="Suezawa K."/>
            <person name="Otani M."/>
            <person name="Fukuda T."/>
            <person name="Manabe T."/>
            <person name="Gomi K."/>
            <person name="Tabuchi M."/>
            <person name="Akimitsu K."/>
            <person name="Kataoka I."/>
        </authorList>
    </citation>
    <scope>NUCLEOTIDE SEQUENCE [LARGE SCALE GENOMIC DNA]</scope>
    <source>
        <strain evidence="4">cv. Fuchu</strain>
    </source>
</reference>
<feature type="coiled-coil region" evidence="1">
    <location>
        <begin position="400"/>
        <end position="427"/>
    </location>
</feature>
<protein>
    <submittedName>
        <fullName evidence="3">Class I glutamine amidotransferase-like superfamily protein</fullName>
    </submittedName>
</protein>
<dbReference type="Gene3D" id="3.40.50.880">
    <property type="match status" value="1"/>
</dbReference>
<evidence type="ECO:0000256" key="2">
    <source>
        <dbReference type="SAM" id="MobiDB-lite"/>
    </source>
</evidence>
<sequence>MPKMLSVIECHQDEVWELPPKVEVVAWSNKAGIEMFRYGDHIMGIQGHPEYTKDILLHLVDRLLHRDLITEPYADEGLFNYRIDSIAIDSYLANLPDRTPIPNQPAAERGDGALSSHFYAVRPKKEPSNLFYEGYHYLGLRKPDQPQMRLVTGNPNKDLFLASLSGFRALRNSELGMTAFEFNDRFKHRSEKCKEAIRAANKQKSRDVDVDALLLYEPHNRHKIPRRIAEFSGHASLDPVNSEEEEEVINQLVLNKRWGRAVFVVELEDPALPISILSSDNEHSDDLARAQSLSVGEVEDVGPSSIRADTMRFRNLKKKITPTANPAIIPRSLEALLLDKRKGTELSRGMPKRSQRGTRETSSGVDSDLWRPEFSACELSRQVLVIETSKSDDDLGLYGKAKQSAELKRAKKKMSNLESELKKAKILPGFDKEEYVNRLDEDENVPGPILARDIALTDEATNPAEEAGEKITEVSGERFVKETVRDDGEDSSWDPPLEI</sequence>
<dbReference type="EMBL" id="BJWL01000212">
    <property type="protein sequence ID" value="GFS34532.1"/>
    <property type="molecule type" value="Genomic_DNA"/>
</dbReference>
<gene>
    <name evidence="3" type="ORF">Acr_00g0034500</name>
</gene>
<keyword evidence="1" id="KW-0175">Coiled coil</keyword>
<evidence type="ECO:0000256" key="1">
    <source>
        <dbReference type="SAM" id="Coils"/>
    </source>
</evidence>
<dbReference type="PANTHER" id="PTHR42695">
    <property type="entry name" value="GLUTAMINE AMIDOTRANSFERASE YLR126C-RELATED"/>
    <property type="match status" value="1"/>
</dbReference>
<dbReference type="PANTHER" id="PTHR42695:SF13">
    <property type="entry name" value="GLUTAMINE AMIDOTRANSFERASE CLASS-I FAMILY PROTEIN, EXPRESSED"/>
    <property type="match status" value="1"/>
</dbReference>
<name>A0A7J0DG72_9ERIC</name>
<proteinExistence type="predicted"/>
<dbReference type="OrthoDB" id="92161at2759"/>
<dbReference type="GO" id="GO:0016740">
    <property type="term" value="F:transferase activity"/>
    <property type="evidence" value="ECO:0007669"/>
    <property type="project" value="UniProtKB-KW"/>
</dbReference>
<evidence type="ECO:0000313" key="4">
    <source>
        <dbReference type="Proteomes" id="UP000585474"/>
    </source>
</evidence>
<dbReference type="InterPro" id="IPR029062">
    <property type="entry name" value="Class_I_gatase-like"/>
</dbReference>
<evidence type="ECO:0000313" key="3">
    <source>
        <dbReference type="EMBL" id="GFS34532.1"/>
    </source>
</evidence>
<dbReference type="InterPro" id="IPR044992">
    <property type="entry name" value="ChyE-like"/>
</dbReference>
<keyword evidence="3" id="KW-0808">Transferase</keyword>
<organism evidence="3 4">
    <name type="scientific">Actinidia rufa</name>
    <dbReference type="NCBI Taxonomy" id="165716"/>
    <lineage>
        <taxon>Eukaryota</taxon>
        <taxon>Viridiplantae</taxon>
        <taxon>Streptophyta</taxon>
        <taxon>Embryophyta</taxon>
        <taxon>Tracheophyta</taxon>
        <taxon>Spermatophyta</taxon>
        <taxon>Magnoliopsida</taxon>
        <taxon>eudicotyledons</taxon>
        <taxon>Gunneridae</taxon>
        <taxon>Pentapetalae</taxon>
        <taxon>asterids</taxon>
        <taxon>Ericales</taxon>
        <taxon>Actinidiaceae</taxon>
        <taxon>Actinidia</taxon>
    </lineage>
</organism>
<dbReference type="Proteomes" id="UP000585474">
    <property type="component" value="Unassembled WGS sequence"/>
</dbReference>